<keyword evidence="1" id="KW-0732">Signal</keyword>
<dbReference type="Pfam" id="PF14286">
    <property type="entry name" value="DHHW"/>
    <property type="match status" value="1"/>
</dbReference>
<evidence type="ECO:0000259" key="2">
    <source>
        <dbReference type="Pfam" id="PF07833"/>
    </source>
</evidence>
<dbReference type="SUPFAM" id="SSF55383">
    <property type="entry name" value="Copper amine oxidase, domain N"/>
    <property type="match status" value="1"/>
</dbReference>
<sequence length="469" mass="52305">MKITRKIIAAAFAAALSVFMTIPAFAQNAEISVYVNGERLSLDESPRSEDDRTLVPMRAIFEALGAEVKWDGDTETASASLNGTTVSLTVDGGVMLKNGSEIALDVPARMYGDRVLVPVRAVSEAFGSYVDWDEGEQTVFVDDRENPMQGTVVTDEYRYPNYDGSFANVHIFDKDYSEFFGMELLQITDEQGAAYAEMINSFKNAVPSANVYNLIAPTAAEFYAAGGYQTHYTPSIRKIYSRLSPEVIGVNAVKPLMEHAGENIYFRTDHHWTQLGAYYAYSAFINVAGDTIDPPDTFSSEDIYGYYGSLTRFTSGTGGYDLLTRSPDVLRLYYPKVWYSGRSYNDMYLSDYIKSMSLVSPGYGNYNCFIEGDYPIEVYSTGVENGRSLAIIKESYGNAFATWAVNNFETVYIIDYRKFNNYGQTGEYTNEFSISEFHELTGFTDLLIISYPVSVTNTPEFTALSAMAR</sequence>
<dbReference type="AlphaFoldDB" id="A0A9D1PR92"/>
<dbReference type="Proteomes" id="UP000824162">
    <property type="component" value="Unassembled WGS sequence"/>
</dbReference>
<comment type="caution">
    <text evidence="3">The sequence shown here is derived from an EMBL/GenBank/DDBJ whole genome shotgun (WGS) entry which is preliminary data.</text>
</comment>
<dbReference type="Gene3D" id="3.30.457.10">
    <property type="entry name" value="Copper amine oxidase-like, N-terminal domain"/>
    <property type="match status" value="1"/>
</dbReference>
<evidence type="ECO:0000313" key="3">
    <source>
        <dbReference type="EMBL" id="HIV85409.1"/>
    </source>
</evidence>
<dbReference type="InterPro" id="IPR025945">
    <property type="entry name" value="DHHW"/>
</dbReference>
<name>A0A9D1PR92_9FIRM</name>
<proteinExistence type="predicted"/>
<evidence type="ECO:0000256" key="1">
    <source>
        <dbReference type="SAM" id="SignalP"/>
    </source>
</evidence>
<feature type="signal peptide" evidence="1">
    <location>
        <begin position="1"/>
        <end position="26"/>
    </location>
</feature>
<organism evidence="3 4">
    <name type="scientific">Candidatus Monoglobus merdigallinarum</name>
    <dbReference type="NCBI Taxonomy" id="2838698"/>
    <lineage>
        <taxon>Bacteria</taxon>
        <taxon>Bacillati</taxon>
        <taxon>Bacillota</taxon>
        <taxon>Clostridia</taxon>
        <taxon>Monoglobales</taxon>
        <taxon>Monoglobaceae</taxon>
        <taxon>Monoglobus</taxon>
    </lineage>
</organism>
<reference evidence="3" key="1">
    <citation type="journal article" date="2021" name="PeerJ">
        <title>Extensive microbial diversity within the chicken gut microbiome revealed by metagenomics and culture.</title>
        <authorList>
            <person name="Gilroy R."/>
            <person name="Ravi A."/>
            <person name="Getino M."/>
            <person name="Pursley I."/>
            <person name="Horton D.L."/>
            <person name="Alikhan N.F."/>
            <person name="Baker D."/>
            <person name="Gharbi K."/>
            <person name="Hall N."/>
            <person name="Watson M."/>
            <person name="Adriaenssens E.M."/>
            <person name="Foster-Nyarko E."/>
            <person name="Jarju S."/>
            <person name="Secka A."/>
            <person name="Antonio M."/>
            <person name="Oren A."/>
            <person name="Chaudhuri R.R."/>
            <person name="La Ragione R."/>
            <person name="Hildebrand F."/>
            <person name="Pallen M.J."/>
        </authorList>
    </citation>
    <scope>NUCLEOTIDE SEQUENCE</scope>
    <source>
        <strain evidence="3">5790</strain>
    </source>
</reference>
<dbReference type="InterPro" id="IPR012854">
    <property type="entry name" value="Cu_amine_oxidase-like_N"/>
</dbReference>
<protein>
    <recommendedName>
        <fullName evidence="2">Copper amine oxidase-like N-terminal domain-containing protein</fullName>
    </recommendedName>
</protein>
<reference evidence="3" key="2">
    <citation type="submission" date="2021-04" db="EMBL/GenBank/DDBJ databases">
        <authorList>
            <person name="Gilroy R."/>
        </authorList>
    </citation>
    <scope>NUCLEOTIDE SEQUENCE</scope>
    <source>
        <strain evidence="3">5790</strain>
    </source>
</reference>
<feature type="chain" id="PRO_5039588225" description="Copper amine oxidase-like N-terminal domain-containing protein" evidence="1">
    <location>
        <begin position="27"/>
        <end position="469"/>
    </location>
</feature>
<accession>A0A9D1PR92</accession>
<dbReference type="Pfam" id="PF07833">
    <property type="entry name" value="Cu_amine_oxidN1"/>
    <property type="match status" value="1"/>
</dbReference>
<dbReference type="EMBL" id="DXIJ01000024">
    <property type="protein sequence ID" value="HIV85409.1"/>
    <property type="molecule type" value="Genomic_DNA"/>
</dbReference>
<feature type="domain" description="Copper amine oxidase-like N-terminal" evidence="2">
    <location>
        <begin position="34"/>
        <end position="140"/>
    </location>
</feature>
<gene>
    <name evidence="3" type="ORF">H9900_01210</name>
</gene>
<evidence type="ECO:0000313" key="4">
    <source>
        <dbReference type="Proteomes" id="UP000824162"/>
    </source>
</evidence>
<dbReference type="InterPro" id="IPR036582">
    <property type="entry name" value="Mao_N_sf"/>
</dbReference>